<sequence>MLHMFAGLGTRVSAKGFAVFALALTALPSASAFAQEHGTVTVTPDEHHDTLPSLRDTPPAPHGGRRVHFEGELPPLPGPRNLPDGAIQRTMSPTVATPAPISTVDGIGNNFTGPNGTFVVNSSPPDTVGAVGPNHYVQVVNADFAVFSKATKAVVFGPVATNTLWHGFGGLCETDDDGDGIVVYDKAADRWVLSQFAVTGADGANTPFLECVAVSQTGDPTGAWNRYAFGYTGFNDYPKMGVWPDGYYTTFNMFNSAGTTYLGAKLCVYDRARMLAGQAATQQCFQTGSTDGGVLPSDMDGANPPPAGSPNYMVELGSTNGSLKLFKFHVDWANTANTTLSAGTSIPVASFAQACGGGTCIPQSGTSQQLDSLADRLMFRLAYRNFGTNESLVVSHSVTAGAGVGARWYEMRNPGAASPSVFQQSTFAPDGNFRWMPSVAMDRQGNMMLGYSVSGSSLYPSIRYTGRLAGDPLSTMQTEASMIVGTGSQSGVQGLTRWGDYSAMTVDPTDDCTFWYTNEYLKATGEFNWSTRIGSFKFPSCGYTIGGSVSGQTSGFTLAVTAASQTVSVASGATNYVFPAGEPTGTSYTVSVQTQPTGQTCTVANPSGTISASNVTNANVTCKTNQTITFPNPGPVTYSAGGTFALNATASSGLAATYTSTTTSVCTVSGPTATIVGAGTCAINADQAGNATHNPAPTVTDNITINKASQTITYTSTPPGSAKVGGATYNVTATGGASGNPVTFTIDATASSVCTISGSAVSFTGAGTCVIDANQAGNANYNAAPQNPQSFAVGPGTPTLVFTVQPTDANQGNALGTIQVTEKDPLGHVISASGTVDFTITACGGTVDLGSVMMTAGVATLTSTQRFYTLAAAPGLTISASNGTLNATSNGFRIVAADMLFSDGFESCRL</sequence>
<dbReference type="EMBL" id="BAAAEU010000002">
    <property type="protein sequence ID" value="GAA0707131.1"/>
    <property type="molecule type" value="Genomic_DNA"/>
</dbReference>
<reference evidence="3 4" key="1">
    <citation type="journal article" date="2019" name="Int. J. Syst. Evol. Microbiol.">
        <title>The Global Catalogue of Microorganisms (GCM) 10K type strain sequencing project: providing services to taxonomists for standard genome sequencing and annotation.</title>
        <authorList>
            <consortium name="The Broad Institute Genomics Platform"/>
            <consortium name="The Broad Institute Genome Sequencing Center for Infectious Disease"/>
            <person name="Wu L."/>
            <person name="Ma J."/>
        </authorList>
    </citation>
    <scope>NUCLEOTIDE SEQUENCE [LARGE SCALE GENOMIC DNA]</scope>
    <source>
        <strain evidence="3 4">JCM 15421</strain>
    </source>
</reference>
<gene>
    <name evidence="3" type="ORF">GCM10009105_05650</name>
</gene>
<dbReference type="Proteomes" id="UP001501523">
    <property type="component" value="Unassembled WGS sequence"/>
</dbReference>
<evidence type="ECO:0000256" key="2">
    <source>
        <dbReference type="SAM" id="SignalP"/>
    </source>
</evidence>
<accession>A0ABN1ICQ9</accession>
<comment type="caution">
    <text evidence="3">The sequence shown here is derived from an EMBL/GenBank/DDBJ whole genome shotgun (WGS) entry which is preliminary data.</text>
</comment>
<feature type="chain" id="PRO_5047316515" evidence="2">
    <location>
        <begin position="35"/>
        <end position="910"/>
    </location>
</feature>
<evidence type="ECO:0000313" key="3">
    <source>
        <dbReference type="EMBL" id="GAA0707131.1"/>
    </source>
</evidence>
<protein>
    <submittedName>
        <fullName evidence="3">Uncharacterized protein</fullName>
    </submittedName>
</protein>
<keyword evidence="2" id="KW-0732">Signal</keyword>
<feature type="signal peptide" evidence="2">
    <location>
        <begin position="1"/>
        <end position="34"/>
    </location>
</feature>
<keyword evidence="4" id="KW-1185">Reference proteome</keyword>
<proteinExistence type="predicted"/>
<evidence type="ECO:0000313" key="4">
    <source>
        <dbReference type="Proteomes" id="UP001501523"/>
    </source>
</evidence>
<organism evidence="3 4">
    <name type="scientific">Dokdonella soli</name>
    <dbReference type="NCBI Taxonomy" id="529810"/>
    <lineage>
        <taxon>Bacteria</taxon>
        <taxon>Pseudomonadati</taxon>
        <taxon>Pseudomonadota</taxon>
        <taxon>Gammaproteobacteria</taxon>
        <taxon>Lysobacterales</taxon>
        <taxon>Rhodanobacteraceae</taxon>
        <taxon>Dokdonella</taxon>
    </lineage>
</organism>
<feature type="region of interest" description="Disordered" evidence="1">
    <location>
        <begin position="44"/>
        <end position="85"/>
    </location>
</feature>
<evidence type="ECO:0000256" key="1">
    <source>
        <dbReference type="SAM" id="MobiDB-lite"/>
    </source>
</evidence>
<name>A0ABN1ICQ9_9GAMM</name>
<dbReference type="RefSeq" id="WP_343786932.1">
    <property type="nucleotide sequence ID" value="NZ_BAAAEU010000002.1"/>
</dbReference>